<accession>A0A1M6P6T0</accession>
<keyword evidence="3" id="KW-0732">Signal</keyword>
<dbReference type="PROSITE" id="PS51257">
    <property type="entry name" value="PROKAR_LIPOPROTEIN"/>
    <property type="match status" value="1"/>
</dbReference>
<keyword evidence="4" id="KW-0378">Hydrolase</keyword>
<gene>
    <name evidence="7" type="ORF">SAMN04488513_11834</name>
</gene>
<evidence type="ECO:0000259" key="6">
    <source>
        <dbReference type="PROSITE" id="PS51935"/>
    </source>
</evidence>
<dbReference type="AlphaFoldDB" id="A0A1M6P6T0"/>
<dbReference type="GO" id="GO:0008234">
    <property type="term" value="F:cysteine-type peptidase activity"/>
    <property type="evidence" value="ECO:0007669"/>
    <property type="project" value="UniProtKB-KW"/>
</dbReference>
<dbReference type="Proteomes" id="UP000184543">
    <property type="component" value="Unassembled WGS sequence"/>
</dbReference>
<dbReference type="InterPro" id="IPR038765">
    <property type="entry name" value="Papain-like_cys_pep_sf"/>
</dbReference>
<dbReference type="STRING" id="192903.SAMN04488513_11834"/>
<feature type="domain" description="NlpC/P60" evidence="6">
    <location>
        <begin position="94"/>
        <end position="221"/>
    </location>
</feature>
<dbReference type="SUPFAM" id="SSF54001">
    <property type="entry name" value="Cysteine proteinases"/>
    <property type="match status" value="1"/>
</dbReference>
<protein>
    <submittedName>
        <fullName evidence="7">Lipoprotein Spr</fullName>
    </submittedName>
</protein>
<keyword evidence="7" id="KW-0449">Lipoprotein</keyword>
<name>A0A1M6P6T0_9FLAO</name>
<dbReference type="GO" id="GO:0006508">
    <property type="term" value="P:proteolysis"/>
    <property type="evidence" value="ECO:0007669"/>
    <property type="project" value="UniProtKB-KW"/>
</dbReference>
<evidence type="ECO:0000313" key="8">
    <source>
        <dbReference type="Proteomes" id="UP000184543"/>
    </source>
</evidence>
<dbReference type="PANTHER" id="PTHR47360">
    <property type="entry name" value="MUREIN DD-ENDOPEPTIDASE MEPS/MUREIN LD-CARBOXYPEPTIDASE"/>
    <property type="match status" value="1"/>
</dbReference>
<keyword evidence="2" id="KW-0645">Protease</keyword>
<dbReference type="Gene3D" id="3.90.1720.10">
    <property type="entry name" value="endopeptidase domain like (from Nostoc punctiforme)"/>
    <property type="match status" value="1"/>
</dbReference>
<dbReference type="InterPro" id="IPR052062">
    <property type="entry name" value="Murein_DD/LD_carboxypeptidase"/>
</dbReference>
<organism evidence="7 8">
    <name type="scientific">Pseudozobellia thermophila</name>
    <dbReference type="NCBI Taxonomy" id="192903"/>
    <lineage>
        <taxon>Bacteria</taxon>
        <taxon>Pseudomonadati</taxon>
        <taxon>Bacteroidota</taxon>
        <taxon>Flavobacteriia</taxon>
        <taxon>Flavobacteriales</taxon>
        <taxon>Flavobacteriaceae</taxon>
        <taxon>Pseudozobellia</taxon>
    </lineage>
</organism>
<sequence>MSFTRLKVLFILMKLKLAITLVIVLSVSCSRKTFQNEDYAYYKREMEKYKRQSTNKEASPEKTVNITKKPPVKKYLTAEEKKKFAQLLGVDEESIRNEKLYAAIKEWLGTPYDWGGESKNGVDCSAYVQAIYRKVYGNELPRTSVQQFYFDTDSHFKNQKYLKEGDLVFFRLRNEDRVVSHVGIYLQNGKFTGSNSPRGVEIVDINDPYWQDKYVASARLLNMN</sequence>
<evidence type="ECO:0000313" key="7">
    <source>
        <dbReference type="EMBL" id="SHK03679.1"/>
    </source>
</evidence>
<dbReference type="Pfam" id="PF00877">
    <property type="entry name" value="NLPC_P60"/>
    <property type="match status" value="1"/>
</dbReference>
<evidence type="ECO:0000256" key="5">
    <source>
        <dbReference type="ARBA" id="ARBA00022807"/>
    </source>
</evidence>
<dbReference type="PROSITE" id="PS51935">
    <property type="entry name" value="NLPC_P60"/>
    <property type="match status" value="1"/>
</dbReference>
<reference evidence="8" key="1">
    <citation type="submission" date="2016-11" db="EMBL/GenBank/DDBJ databases">
        <authorList>
            <person name="Varghese N."/>
            <person name="Submissions S."/>
        </authorList>
    </citation>
    <scope>NUCLEOTIDE SEQUENCE [LARGE SCALE GENOMIC DNA]</scope>
    <source>
        <strain evidence="8">DSM 19858</strain>
    </source>
</reference>
<evidence type="ECO:0000256" key="1">
    <source>
        <dbReference type="ARBA" id="ARBA00007074"/>
    </source>
</evidence>
<evidence type="ECO:0000256" key="3">
    <source>
        <dbReference type="ARBA" id="ARBA00022729"/>
    </source>
</evidence>
<keyword evidence="8" id="KW-1185">Reference proteome</keyword>
<evidence type="ECO:0000256" key="4">
    <source>
        <dbReference type="ARBA" id="ARBA00022801"/>
    </source>
</evidence>
<proteinExistence type="inferred from homology"/>
<dbReference type="PANTHER" id="PTHR47360:SF1">
    <property type="entry name" value="ENDOPEPTIDASE NLPC-RELATED"/>
    <property type="match status" value="1"/>
</dbReference>
<comment type="similarity">
    <text evidence="1">Belongs to the peptidase C40 family.</text>
</comment>
<dbReference type="EMBL" id="FQYU01000018">
    <property type="protein sequence ID" value="SHK03679.1"/>
    <property type="molecule type" value="Genomic_DNA"/>
</dbReference>
<evidence type="ECO:0000256" key="2">
    <source>
        <dbReference type="ARBA" id="ARBA00022670"/>
    </source>
</evidence>
<dbReference type="InterPro" id="IPR000064">
    <property type="entry name" value="NLP_P60_dom"/>
</dbReference>
<keyword evidence="5" id="KW-0788">Thiol protease</keyword>